<dbReference type="KEGG" id="phal:H9I45_08070"/>
<gene>
    <name evidence="2" type="ORF">H9I45_08070</name>
</gene>
<organism evidence="2 3">
    <name type="scientific">Polaribacter haliotis</name>
    <dbReference type="NCBI Taxonomy" id="1888915"/>
    <lineage>
        <taxon>Bacteria</taxon>
        <taxon>Pseudomonadati</taxon>
        <taxon>Bacteroidota</taxon>
        <taxon>Flavobacteriia</taxon>
        <taxon>Flavobacteriales</taxon>
        <taxon>Flavobacteriaceae</taxon>
    </lineage>
</organism>
<dbReference type="Pfam" id="PF06170">
    <property type="entry name" value="DUF983"/>
    <property type="match status" value="1"/>
</dbReference>
<protein>
    <submittedName>
        <fullName evidence="2">DUF983 domain-containing protein</fullName>
    </submittedName>
</protein>
<dbReference type="OrthoDB" id="9790326at2"/>
<keyword evidence="1" id="KW-0812">Transmembrane</keyword>
<dbReference type="EMBL" id="CP061813">
    <property type="protein sequence ID" value="QOD62452.1"/>
    <property type="molecule type" value="Genomic_DNA"/>
</dbReference>
<evidence type="ECO:0000313" key="2">
    <source>
        <dbReference type="EMBL" id="QOD62452.1"/>
    </source>
</evidence>
<keyword evidence="1" id="KW-0472">Membrane</keyword>
<feature type="transmembrane region" description="Helical" evidence="1">
    <location>
        <begin position="56"/>
        <end position="79"/>
    </location>
</feature>
<accession>A0A7L8AKC9</accession>
<keyword evidence="1" id="KW-1133">Transmembrane helix</keyword>
<reference evidence="2 3" key="1">
    <citation type="journal article" date="2016" name="Int. J. Syst. Evol. Microbiol.">
        <title>Polaribacter haliotis sp. nov., isolated from the gut of abalone Haliotis discus hannai.</title>
        <authorList>
            <person name="Kim Y.O."/>
            <person name="Park I.S."/>
            <person name="Park S."/>
            <person name="Nam B.H."/>
            <person name="Park J.M."/>
            <person name="Kim D.G."/>
            <person name="Yoon J.H."/>
        </authorList>
    </citation>
    <scope>NUCLEOTIDE SEQUENCE [LARGE SCALE GENOMIC DNA]</scope>
    <source>
        <strain evidence="2 3">KCTC 52418</strain>
    </source>
</reference>
<sequence>MFKKGTKIYSVLNGKCPRCQEGNFFKYKFTFNPSKITQLHSNCSNCNLKYMMEPSFFYGAMYVNYGITVGLSIVIFLISKLLFNLTLLQSFMAIIVALIVLAPVNLRLSRILWINMFVSFKKTNTF</sequence>
<dbReference type="Proteomes" id="UP000516764">
    <property type="component" value="Chromosome"/>
</dbReference>
<evidence type="ECO:0000313" key="3">
    <source>
        <dbReference type="Proteomes" id="UP000516764"/>
    </source>
</evidence>
<keyword evidence="3" id="KW-1185">Reference proteome</keyword>
<dbReference type="InterPro" id="IPR009325">
    <property type="entry name" value="DUF983"/>
</dbReference>
<name>A0A7L8AKC9_9FLAO</name>
<feature type="transmembrane region" description="Helical" evidence="1">
    <location>
        <begin position="85"/>
        <end position="106"/>
    </location>
</feature>
<evidence type="ECO:0000256" key="1">
    <source>
        <dbReference type="SAM" id="Phobius"/>
    </source>
</evidence>
<proteinExistence type="predicted"/>
<dbReference type="AlphaFoldDB" id="A0A7L8AKC9"/>